<evidence type="ECO:0000256" key="1">
    <source>
        <dbReference type="SAM" id="MobiDB-lite"/>
    </source>
</evidence>
<feature type="compositionally biased region" description="Pro residues" evidence="1">
    <location>
        <begin position="14"/>
        <end position="30"/>
    </location>
</feature>
<dbReference type="RefSeq" id="YP_010668242.1">
    <property type="nucleotide sequence ID" value="NC_070955.1"/>
</dbReference>
<dbReference type="Proteomes" id="UP000828188">
    <property type="component" value="Segment"/>
</dbReference>
<name>A0AAE8YF43_9CAUD</name>
<dbReference type="GeneID" id="77944385"/>
<organism evidence="2 3">
    <name type="scientific">Burkholderia phage BgManors32</name>
    <dbReference type="NCBI Taxonomy" id="2894335"/>
    <lineage>
        <taxon>Viruses</taxon>
        <taxon>Duplodnaviria</taxon>
        <taxon>Heunggongvirae</taxon>
        <taxon>Uroviricota</taxon>
        <taxon>Caudoviricetes</taxon>
        <taxon>Bigmanorsvirus</taxon>
        <taxon>Bigmanorsvirus bgmanors32</taxon>
    </lineage>
</organism>
<sequence>MFQRKRPSLSRIYPPMPELPPKRLAPPPTPRVARAQSVAMADLSAAVGRASAAWSESQMIDALRSVRYWLEQAEREINAAPNNDPHTRPQA</sequence>
<feature type="region of interest" description="Disordered" evidence="1">
    <location>
        <begin position="1"/>
        <end position="30"/>
    </location>
</feature>
<evidence type="ECO:0000313" key="2">
    <source>
        <dbReference type="EMBL" id="UEW68640.1"/>
    </source>
</evidence>
<evidence type="ECO:0000313" key="3">
    <source>
        <dbReference type="Proteomes" id="UP000828188"/>
    </source>
</evidence>
<protein>
    <submittedName>
        <fullName evidence="2">Uncharacterized protein</fullName>
    </submittedName>
</protein>
<accession>A0AAE8YF43</accession>
<dbReference type="EMBL" id="OK665842">
    <property type="protein sequence ID" value="UEW68640.1"/>
    <property type="molecule type" value="Genomic_DNA"/>
</dbReference>
<proteinExistence type="predicted"/>
<keyword evidence="3" id="KW-1185">Reference proteome</keyword>
<reference evidence="2" key="1">
    <citation type="submission" date="2021-10" db="EMBL/GenBank/DDBJ databases">
        <authorList>
            <person name="Gelman D."/>
            <person name="Alkalay-Oren S."/>
            <person name="Coppenhagen-Glazer S."/>
            <person name="Hazan R."/>
        </authorList>
    </citation>
    <scope>NUCLEOTIDE SEQUENCE</scope>
</reference>
<dbReference type="KEGG" id="vg:77944385"/>